<evidence type="ECO:0000256" key="3">
    <source>
        <dbReference type="ARBA" id="ARBA00022946"/>
    </source>
</evidence>
<evidence type="ECO:0000256" key="1">
    <source>
        <dbReference type="ARBA" id="ARBA00004305"/>
    </source>
</evidence>
<dbReference type="GO" id="GO:0005759">
    <property type="term" value="C:mitochondrial matrix"/>
    <property type="evidence" value="ECO:0007669"/>
    <property type="project" value="UniProtKB-SubCell"/>
</dbReference>
<dbReference type="Pfam" id="PF13233">
    <property type="entry name" value="Complex1_LYR_2"/>
    <property type="match status" value="1"/>
</dbReference>
<comment type="function">
    <text evidence="6">Plays an essential role in the assembly of succinate dehydrogenase (SDH), an enzyme complex (also referred to as respiratory complex II) that is a component of both the tricarboxylic acid (TCA) cycle and the mitochondrial electron transport chain, and which couples the oxidation of succinate to fumarate with the reduction of ubiquinone (coenzyme Q) to ubiquinol. Promotes maturation of the iron-sulfur protein subunit of the SDH catalytic dimer, protecting it from the deleterious effects of oxidants. May act together with SDHAF1.</text>
</comment>
<dbReference type="STRING" id="33097.A0A150FY83"/>
<dbReference type="OrthoDB" id="278329at2759"/>
<evidence type="ECO:0000256" key="2">
    <source>
        <dbReference type="ARBA" id="ARBA00006020"/>
    </source>
</evidence>
<dbReference type="CDD" id="cd20270">
    <property type="entry name" value="Complex1_LYR_SDHAF3_LYRM10"/>
    <property type="match status" value="1"/>
</dbReference>
<protein>
    <recommendedName>
        <fullName evidence="6">Succinate dehydrogenase assembly factor 3</fullName>
        <shortName evidence="6">SDH assembly factor 3</shortName>
        <shortName evidence="6">SDHAF3</shortName>
    </recommendedName>
</protein>
<evidence type="ECO:0000256" key="7">
    <source>
        <dbReference type="SAM" id="MobiDB-lite"/>
    </source>
</evidence>
<gene>
    <name evidence="8" type="ORF">GPECTOR_132g595</name>
</gene>
<dbReference type="GO" id="GO:0005758">
    <property type="term" value="C:mitochondrial intermembrane space"/>
    <property type="evidence" value="ECO:0007669"/>
    <property type="project" value="TreeGrafter"/>
</dbReference>
<comment type="similarity">
    <text evidence="2 6">Belongs to the complex I LYR family. SDHAF3 subfamily.</text>
</comment>
<evidence type="ECO:0000256" key="6">
    <source>
        <dbReference type="RuleBase" id="RU368039"/>
    </source>
</evidence>
<dbReference type="Proteomes" id="UP000075714">
    <property type="component" value="Unassembled WGS sequence"/>
</dbReference>
<evidence type="ECO:0000256" key="5">
    <source>
        <dbReference type="ARBA" id="ARBA00023186"/>
    </source>
</evidence>
<name>A0A150FY83_GONPE</name>
<evidence type="ECO:0000256" key="4">
    <source>
        <dbReference type="ARBA" id="ARBA00023128"/>
    </source>
</evidence>
<evidence type="ECO:0000313" key="8">
    <source>
        <dbReference type="EMBL" id="KXZ42583.1"/>
    </source>
</evidence>
<organism evidence="8 9">
    <name type="scientific">Gonium pectorale</name>
    <name type="common">Green alga</name>
    <dbReference type="NCBI Taxonomy" id="33097"/>
    <lineage>
        <taxon>Eukaryota</taxon>
        <taxon>Viridiplantae</taxon>
        <taxon>Chlorophyta</taxon>
        <taxon>core chlorophytes</taxon>
        <taxon>Chlorophyceae</taxon>
        <taxon>CS clade</taxon>
        <taxon>Chlamydomonadales</taxon>
        <taxon>Volvocaceae</taxon>
        <taxon>Gonium</taxon>
    </lineage>
</organism>
<keyword evidence="4 6" id="KW-0496">Mitochondrion</keyword>
<dbReference type="AlphaFoldDB" id="A0A150FY83"/>
<dbReference type="InterPro" id="IPR008381">
    <property type="entry name" value="SDHAF3/Sdh7"/>
</dbReference>
<keyword evidence="9" id="KW-1185">Reference proteome</keyword>
<accession>A0A150FY83</accession>
<proteinExistence type="inferred from homology"/>
<reference evidence="9" key="1">
    <citation type="journal article" date="2016" name="Nat. Commun.">
        <title>The Gonium pectorale genome demonstrates co-option of cell cycle regulation during the evolution of multicellularity.</title>
        <authorList>
            <person name="Hanschen E.R."/>
            <person name="Marriage T.N."/>
            <person name="Ferris P.J."/>
            <person name="Hamaji T."/>
            <person name="Toyoda A."/>
            <person name="Fujiyama A."/>
            <person name="Neme R."/>
            <person name="Noguchi H."/>
            <person name="Minakuchi Y."/>
            <person name="Suzuki M."/>
            <person name="Kawai-Toyooka H."/>
            <person name="Smith D.R."/>
            <person name="Sparks H."/>
            <person name="Anderson J."/>
            <person name="Bakaric R."/>
            <person name="Luria V."/>
            <person name="Karger A."/>
            <person name="Kirschner M.W."/>
            <person name="Durand P.M."/>
            <person name="Michod R.E."/>
            <person name="Nozaki H."/>
            <person name="Olson B.J."/>
        </authorList>
    </citation>
    <scope>NUCLEOTIDE SEQUENCE [LARGE SCALE GENOMIC DNA]</scope>
    <source>
        <strain evidence="9">NIES-2863</strain>
    </source>
</reference>
<comment type="caution">
    <text evidence="8">The sequence shown here is derived from an EMBL/GenBank/DDBJ whole genome shotgun (WGS) entry which is preliminary data.</text>
</comment>
<keyword evidence="5 6" id="KW-0143">Chaperone</keyword>
<sequence length="122" mass="13932">MASARQAAAPILSLFREVLKLHRERLPPPMRRLGDSYVAAEFRSHLKNPKTTQAQWSQFVSEWRNYLSLLRGEEQALPGNAGVSAELVSGVYDSLSDEQRKRVEALREELSKRGEPQEPMRQ</sequence>
<comment type="subcellular location">
    <subcellularLocation>
        <location evidence="1 6">Mitochondrion matrix</location>
    </subcellularLocation>
</comment>
<dbReference type="GO" id="GO:0034553">
    <property type="term" value="P:mitochondrial respiratory chain complex II assembly"/>
    <property type="evidence" value="ECO:0007669"/>
    <property type="project" value="UniProtKB-UniRule"/>
</dbReference>
<dbReference type="PANTHER" id="PTHR13137">
    <property type="entry name" value="DC11 ACN9 HOMOLOG"/>
    <property type="match status" value="1"/>
</dbReference>
<comment type="subunit">
    <text evidence="6">Interacts with the iron-sulfur protein subunit within the SDH catalytic dimer.</text>
</comment>
<dbReference type="GO" id="GO:0006105">
    <property type="term" value="P:succinate metabolic process"/>
    <property type="evidence" value="ECO:0007669"/>
    <property type="project" value="TreeGrafter"/>
</dbReference>
<dbReference type="EMBL" id="LSYV01000132">
    <property type="protein sequence ID" value="KXZ42583.1"/>
    <property type="molecule type" value="Genomic_DNA"/>
</dbReference>
<dbReference type="PANTHER" id="PTHR13137:SF6">
    <property type="entry name" value="SUCCINATE DEHYDROGENASE ASSEMBLY FACTOR 3, MITOCHONDRIAL"/>
    <property type="match status" value="1"/>
</dbReference>
<evidence type="ECO:0000313" key="9">
    <source>
        <dbReference type="Proteomes" id="UP000075714"/>
    </source>
</evidence>
<feature type="region of interest" description="Disordered" evidence="7">
    <location>
        <begin position="103"/>
        <end position="122"/>
    </location>
</feature>
<keyword evidence="3" id="KW-0809">Transit peptide</keyword>